<dbReference type="EMBL" id="MH884648">
    <property type="protein sequence ID" value="AYD87693.1"/>
    <property type="molecule type" value="Genomic_DNA"/>
</dbReference>
<protein>
    <submittedName>
        <fullName evidence="1">Uncharacterized protein</fullName>
    </submittedName>
</protein>
<evidence type="ECO:0000313" key="2">
    <source>
        <dbReference type="Proteomes" id="UP000269323"/>
    </source>
</evidence>
<name>A0A386KSP1_9CAUD</name>
<evidence type="ECO:0000313" key="1">
    <source>
        <dbReference type="EMBL" id="AYD87693.1"/>
    </source>
</evidence>
<dbReference type="Proteomes" id="UP000269323">
    <property type="component" value="Segment"/>
</dbReference>
<keyword evidence="2" id="KW-1185">Reference proteome</keyword>
<accession>A0A386KSP1</accession>
<proteinExistence type="predicted"/>
<sequence>MQLRPLQVARIKALLSEVGDDGITLPGTLLAKLWSDAGASATARGFWDVGDNTCRRTVDSWALHALLELRQARVDRAAAADVLGDPLKSENVRYAAHDAGPQGGPNWLVLQYGRDEAMPARGYRSVLRVTNAGNPDVFAQHVANCLNLNADYSASLLPVVRLLLDYQDGNRTAEQGRAYWRELRRMVAHYDAVTGKEPKE</sequence>
<reference evidence="1 2" key="1">
    <citation type="submission" date="2018-08" db="EMBL/GenBank/DDBJ databases">
        <title>The isolation and characterization of a novel rhizosphere caulophage that is similar to lambdoid phages.</title>
        <authorList>
            <person name="Berrios L."/>
            <person name="Ely B."/>
        </authorList>
    </citation>
    <scope>NUCLEOTIDE SEQUENCE [LARGE SCALE GENOMIC DNA]</scope>
</reference>
<organism evidence="1 2">
    <name type="scientific">Caulobacter phage Kronos</name>
    <dbReference type="NCBI Taxonomy" id="2340873"/>
    <lineage>
        <taxon>Viruses</taxon>
        <taxon>Duplodnaviria</taxon>
        <taxon>Heunggongvirae</taxon>
        <taxon>Uroviricota</taxon>
        <taxon>Caudoviricetes</taxon>
        <taxon>Caudoviricetes incertae sedis</taxon>
        <taxon>Kronosvirus</taxon>
        <taxon>Kronosvirus pelion</taxon>
    </lineage>
</organism>